<evidence type="ECO:0000313" key="14">
    <source>
        <dbReference type="Proteomes" id="UP001597295"/>
    </source>
</evidence>
<dbReference type="InterPro" id="IPR004358">
    <property type="entry name" value="Sig_transdc_His_kin-like_C"/>
</dbReference>
<dbReference type="SMART" id="SM00387">
    <property type="entry name" value="HATPase_c"/>
    <property type="match status" value="1"/>
</dbReference>
<keyword evidence="5" id="KW-0808">Transferase</keyword>
<keyword evidence="10" id="KW-0472">Membrane</keyword>
<accession>A0ABW5DPY0</accession>
<dbReference type="RefSeq" id="WP_379874037.1">
    <property type="nucleotide sequence ID" value="NZ_JBHUIP010000001.1"/>
</dbReference>
<comment type="catalytic activity">
    <reaction evidence="1">
        <text>ATP + protein L-histidine = ADP + protein N-phospho-L-histidine.</text>
        <dbReference type="EC" id="2.7.13.3"/>
    </reaction>
</comment>
<dbReference type="Proteomes" id="UP001597295">
    <property type="component" value="Unassembled WGS sequence"/>
</dbReference>
<dbReference type="InterPro" id="IPR024478">
    <property type="entry name" value="HlyB_4HB_MCP"/>
</dbReference>
<dbReference type="PROSITE" id="PS50109">
    <property type="entry name" value="HIS_KIN"/>
    <property type="match status" value="1"/>
</dbReference>
<keyword evidence="10" id="KW-1133">Transmembrane helix</keyword>
<organism evidence="13 14">
    <name type="scientific">Lacibacterium aquatile</name>
    <dbReference type="NCBI Taxonomy" id="1168082"/>
    <lineage>
        <taxon>Bacteria</taxon>
        <taxon>Pseudomonadati</taxon>
        <taxon>Pseudomonadota</taxon>
        <taxon>Alphaproteobacteria</taxon>
        <taxon>Rhodospirillales</taxon>
        <taxon>Rhodospirillaceae</taxon>
    </lineage>
</organism>
<dbReference type="CDD" id="cd00082">
    <property type="entry name" value="HisKA"/>
    <property type="match status" value="1"/>
</dbReference>
<dbReference type="Gene3D" id="1.10.287.130">
    <property type="match status" value="1"/>
</dbReference>
<comment type="subcellular location">
    <subcellularLocation>
        <location evidence="2">Membrane</location>
    </subcellularLocation>
</comment>
<dbReference type="InterPro" id="IPR005467">
    <property type="entry name" value="His_kinase_dom"/>
</dbReference>
<dbReference type="InterPro" id="IPR003661">
    <property type="entry name" value="HisK_dim/P_dom"/>
</dbReference>
<dbReference type="InterPro" id="IPR036097">
    <property type="entry name" value="HisK_dim/P_sf"/>
</dbReference>
<dbReference type="SUPFAM" id="SSF47384">
    <property type="entry name" value="Homodimeric domain of signal transducing histidine kinase"/>
    <property type="match status" value="1"/>
</dbReference>
<evidence type="ECO:0000256" key="1">
    <source>
        <dbReference type="ARBA" id="ARBA00000085"/>
    </source>
</evidence>
<feature type="domain" description="HAMP" evidence="12">
    <location>
        <begin position="226"/>
        <end position="279"/>
    </location>
</feature>
<dbReference type="CDD" id="cd06225">
    <property type="entry name" value="HAMP"/>
    <property type="match status" value="1"/>
</dbReference>
<dbReference type="PANTHER" id="PTHR42878">
    <property type="entry name" value="TWO-COMPONENT HISTIDINE KINASE"/>
    <property type="match status" value="1"/>
</dbReference>
<keyword evidence="9" id="KW-0902">Two-component regulatory system</keyword>
<dbReference type="PROSITE" id="PS50885">
    <property type="entry name" value="HAMP"/>
    <property type="match status" value="1"/>
</dbReference>
<dbReference type="EMBL" id="JBHUIP010000001">
    <property type="protein sequence ID" value="MFD2261370.1"/>
    <property type="molecule type" value="Genomic_DNA"/>
</dbReference>
<dbReference type="Pfam" id="PF00512">
    <property type="entry name" value="HisKA"/>
    <property type="match status" value="1"/>
</dbReference>
<evidence type="ECO:0000256" key="7">
    <source>
        <dbReference type="ARBA" id="ARBA00022777"/>
    </source>
</evidence>
<reference evidence="14" key="1">
    <citation type="journal article" date="2019" name="Int. J. Syst. Evol. Microbiol.">
        <title>The Global Catalogue of Microorganisms (GCM) 10K type strain sequencing project: providing services to taxonomists for standard genome sequencing and annotation.</title>
        <authorList>
            <consortium name="The Broad Institute Genomics Platform"/>
            <consortium name="The Broad Institute Genome Sequencing Center for Infectious Disease"/>
            <person name="Wu L."/>
            <person name="Ma J."/>
        </authorList>
    </citation>
    <scope>NUCLEOTIDE SEQUENCE [LARGE SCALE GENOMIC DNA]</scope>
    <source>
        <strain evidence="14">CGMCC 1.19062</strain>
    </source>
</reference>
<keyword evidence="7" id="KW-0418">Kinase</keyword>
<dbReference type="InterPro" id="IPR050351">
    <property type="entry name" value="BphY/WalK/GraS-like"/>
</dbReference>
<keyword evidence="6" id="KW-0547">Nucleotide-binding</keyword>
<dbReference type="SUPFAM" id="SSF55874">
    <property type="entry name" value="ATPase domain of HSP90 chaperone/DNA topoisomerase II/histidine kinase"/>
    <property type="match status" value="1"/>
</dbReference>
<evidence type="ECO:0000256" key="10">
    <source>
        <dbReference type="SAM" id="Phobius"/>
    </source>
</evidence>
<feature type="domain" description="Histidine kinase" evidence="11">
    <location>
        <begin position="297"/>
        <end position="512"/>
    </location>
</feature>
<evidence type="ECO:0000256" key="4">
    <source>
        <dbReference type="ARBA" id="ARBA00022553"/>
    </source>
</evidence>
<evidence type="ECO:0000256" key="3">
    <source>
        <dbReference type="ARBA" id="ARBA00012438"/>
    </source>
</evidence>
<proteinExistence type="predicted"/>
<dbReference type="EC" id="2.7.13.3" evidence="3"/>
<keyword evidence="10" id="KW-0812">Transmembrane</keyword>
<dbReference type="InterPro" id="IPR003594">
    <property type="entry name" value="HATPase_dom"/>
</dbReference>
<gene>
    <name evidence="13" type="ORF">ACFSM5_00625</name>
</gene>
<dbReference type="SUPFAM" id="SSF158472">
    <property type="entry name" value="HAMP domain-like"/>
    <property type="match status" value="1"/>
</dbReference>
<protein>
    <recommendedName>
        <fullName evidence="3">histidine kinase</fullName>
        <ecNumber evidence="3">2.7.13.3</ecNumber>
    </recommendedName>
</protein>
<evidence type="ECO:0000256" key="8">
    <source>
        <dbReference type="ARBA" id="ARBA00022840"/>
    </source>
</evidence>
<keyword evidence="8 13" id="KW-0067">ATP-binding</keyword>
<evidence type="ECO:0000256" key="9">
    <source>
        <dbReference type="ARBA" id="ARBA00023012"/>
    </source>
</evidence>
<dbReference type="InterPro" id="IPR036890">
    <property type="entry name" value="HATPase_C_sf"/>
</dbReference>
<evidence type="ECO:0000259" key="12">
    <source>
        <dbReference type="PROSITE" id="PS50885"/>
    </source>
</evidence>
<dbReference type="Pfam" id="PF00672">
    <property type="entry name" value="HAMP"/>
    <property type="match status" value="1"/>
</dbReference>
<sequence>MPAAETPRPVEPLPMKHASLRLKFALLVIAFFALPTVIGGVGLRALQELNKGASEISDIWMERLQVVGSLQSLFSDYRRMEIGHVVAPDPNEMISIAGALANASNTLSQQLSDYRELIKKSGLPMDDEIEKFAKGWNDYQRISSRMIGLSSNGHTSEATLLYRGESRQKYVEYNRTLDLITKRDRELAGRERARIALAFDEARQLFLILVGASLLLSIGAMVLVAFDFSRPLLNLERIMRAIASGDIDTEVLHTTRQDEIGAMARTIEVFRDNTMALTNSLTRERELMDQQRNFITMASHEFRTPLTAIDGHARRLQKLGNRVTTDDIEERCGRIRSAVIRMTDLIDSVTRTAQWDDAAPLCLPRPLDVVTLLKEVVNRYRDQHPRRTVELILGPLPDIIEADPKLVEHAVGNLVSNALKYSPPGEPVTVTAGSHEDDVLISVIDRGVGIPETERDRILGRFYRASNVAMTPGTGVGLYFVDQIVRMHSGMLDVDSRLGEGSRFTIRLPIQQAVTVAIQ</sequence>
<dbReference type="CDD" id="cd00075">
    <property type="entry name" value="HATPase"/>
    <property type="match status" value="1"/>
</dbReference>
<dbReference type="InterPro" id="IPR003660">
    <property type="entry name" value="HAMP_dom"/>
</dbReference>
<dbReference type="Gene3D" id="3.30.565.10">
    <property type="entry name" value="Histidine kinase-like ATPase, C-terminal domain"/>
    <property type="match status" value="1"/>
</dbReference>
<dbReference type="Pfam" id="PF02518">
    <property type="entry name" value="HATPase_c"/>
    <property type="match status" value="1"/>
</dbReference>
<evidence type="ECO:0000259" key="11">
    <source>
        <dbReference type="PROSITE" id="PS50109"/>
    </source>
</evidence>
<dbReference type="GO" id="GO:0005524">
    <property type="term" value="F:ATP binding"/>
    <property type="evidence" value="ECO:0007669"/>
    <property type="project" value="UniProtKB-KW"/>
</dbReference>
<evidence type="ECO:0000313" key="13">
    <source>
        <dbReference type="EMBL" id="MFD2261370.1"/>
    </source>
</evidence>
<dbReference type="PRINTS" id="PR00344">
    <property type="entry name" value="BCTRLSENSOR"/>
</dbReference>
<evidence type="ECO:0000256" key="2">
    <source>
        <dbReference type="ARBA" id="ARBA00004370"/>
    </source>
</evidence>
<dbReference type="SMART" id="SM00388">
    <property type="entry name" value="HisKA"/>
    <property type="match status" value="1"/>
</dbReference>
<dbReference type="PANTHER" id="PTHR42878:SF7">
    <property type="entry name" value="SENSOR HISTIDINE KINASE GLRK"/>
    <property type="match status" value="1"/>
</dbReference>
<keyword evidence="4" id="KW-0597">Phosphoprotein</keyword>
<dbReference type="SMART" id="SM00304">
    <property type="entry name" value="HAMP"/>
    <property type="match status" value="1"/>
</dbReference>
<evidence type="ECO:0000256" key="6">
    <source>
        <dbReference type="ARBA" id="ARBA00022741"/>
    </source>
</evidence>
<feature type="transmembrane region" description="Helical" evidence="10">
    <location>
        <begin position="24"/>
        <end position="46"/>
    </location>
</feature>
<comment type="caution">
    <text evidence="13">The sequence shown here is derived from an EMBL/GenBank/DDBJ whole genome shotgun (WGS) entry which is preliminary data.</text>
</comment>
<dbReference type="Pfam" id="PF12729">
    <property type="entry name" value="4HB_MCP_1"/>
    <property type="match status" value="1"/>
</dbReference>
<keyword evidence="14" id="KW-1185">Reference proteome</keyword>
<dbReference type="Gene3D" id="1.10.8.500">
    <property type="entry name" value="HAMP domain in histidine kinase"/>
    <property type="match status" value="1"/>
</dbReference>
<evidence type="ECO:0000256" key="5">
    <source>
        <dbReference type="ARBA" id="ARBA00022679"/>
    </source>
</evidence>
<feature type="transmembrane region" description="Helical" evidence="10">
    <location>
        <begin position="205"/>
        <end position="226"/>
    </location>
</feature>
<name>A0ABW5DPY0_9PROT</name>